<proteinExistence type="predicted"/>
<evidence type="ECO:0000313" key="1">
    <source>
        <dbReference type="EMBL" id="KAF5833072.1"/>
    </source>
</evidence>
<comment type="caution">
    <text evidence="1">The sequence shown here is derived from an EMBL/GenBank/DDBJ whole genome shotgun (WGS) entry which is preliminary data.</text>
</comment>
<gene>
    <name evidence="1" type="ORF">DUNSADRAFT_10736</name>
</gene>
<accession>A0ABQ7GEN7</accession>
<keyword evidence="2" id="KW-1185">Reference proteome</keyword>
<organism evidence="1 2">
    <name type="scientific">Dunaliella salina</name>
    <name type="common">Green alga</name>
    <name type="synonym">Protococcus salinus</name>
    <dbReference type="NCBI Taxonomy" id="3046"/>
    <lineage>
        <taxon>Eukaryota</taxon>
        <taxon>Viridiplantae</taxon>
        <taxon>Chlorophyta</taxon>
        <taxon>core chlorophytes</taxon>
        <taxon>Chlorophyceae</taxon>
        <taxon>CS clade</taxon>
        <taxon>Chlamydomonadales</taxon>
        <taxon>Dunaliellaceae</taxon>
        <taxon>Dunaliella</taxon>
    </lineage>
</organism>
<reference evidence="1" key="1">
    <citation type="submission" date="2017-08" db="EMBL/GenBank/DDBJ databases">
        <authorList>
            <person name="Polle J.E."/>
            <person name="Barry K."/>
            <person name="Cushman J."/>
            <person name="Schmutz J."/>
            <person name="Tran D."/>
            <person name="Hathwaick L.T."/>
            <person name="Yim W.C."/>
            <person name="Jenkins J."/>
            <person name="Mckie-Krisberg Z.M."/>
            <person name="Prochnik S."/>
            <person name="Lindquist E."/>
            <person name="Dockter R.B."/>
            <person name="Adam C."/>
            <person name="Molina H."/>
            <person name="Bunkerborg J."/>
            <person name="Jin E."/>
            <person name="Buchheim M."/>
            <person name="Magnuson J."/>
        </authorList>
    </citation>
    <scope>NUCLEOTIDE SEQUENCE</scope>
    <source>
        <strain evidence="1">CCAP 19/18</strain>
    </source>
</reference>
<sequence length="174" mass="19351">MGRPVPGDIEEHYARDDRPIHFRGKVGCLFTSEDAKGITHPAQVDGHHVNFVASSVSSCSVISERTLERIKRDAGSAFYEQYPYNLGYRMLNDQDDVEICDPYMGNLYNVIGKCKVPLKLPGDVNVVHDCFILRGVAECADMILGISDVMDSHGLGCVMSYSQEPRIKFHPLSS</sequence>
<protein>
    <submittedName>
        <fullName evidence="1">Uncharacterized protein</fullName>
    </submittedName>
</protein>
<evidence type="ECO:0000313" key="2">
    <source>
        <dbReference type="Proteomes" id="UP000815325"/>
    </source>
</evidence>
<dbReference type="Proteomes" id="UP000815325">
    <property type="component" value="Unassembled WGS sequence"/>
</dbReference>
<name>A0ABQ7GEN7_DUNSA</name>
<dbReference type="EMBL" id="MU069832">
    <property type="protein sequence ID" value="KAF5833072.1"/>
    <property type="molecule type" value="Genomic_DNA"/>
</dbReference>